<feature type="transmembrane region" description="Helical" evidence="6">
    <location>
        <begin position="197"/>
        <end position="222"/>
    </location>
</feature>
<dbReference type="InterPro" id="IPR007568">
    <property type="entry name" value="RTA1"/>
</dbReference>
<dbReference type="AlphaFoldDB" id="A0A179GP61"/>
<evidence type="ECO:0000256" key="2">
    <source>
        <dbReference type="ARBA" id="ARBA00022692"/>
    </source>
</evidence>
<dbReference type="Pfam" id="PF04479">
    <property type="entry name" value="RTA1"/>
    <property type="match status" value="1"/>
</dbReference>
<protein>
    <submittedName>
        <fullName evidence="7">Rta1 domain-containing protein</fullName>
    </submittedName>
</protein>
<feature type="transmembrane region" description="Helical" evidence="6">
    <location>
        <begin position="125"/>
        <end position="143"/>
    </location>
</feature>
<evidence type="ECO:0000256" key="6">
    <source>
        <dbReference type="SAM" id="Phobius"/>
    </source>
</evidence>
<organism evidence="7 8">
    <name type="scientific">Purpureocillium lilacinum</name>
    <name type="common">Paecilomyces lilacinus</name>
    <dbReference type="NCBI Taxonomy" id="33203"/>
    <lineage>
        <taxon>Eukaryota</taxon>
        <taxon>Fungi</taxon>
        <taxon>Dikarya</taxon>
        <taxon>Ascomycota</taxon>
        <taxon>Pezizomycotina</taxon>
        <taxon>Sordariomycetes</taxon>
        <taxon>Hypocreomycetidae</taxon>
        <taxon>Hypocreales</taxon>
        <taxon>Ophiocordycipitaceae</taxon>
        <taxon>Purpureocillium</taxon>
    </lineage>
</organism>
<evidence type="ECO:0000256" key="5">
    <source>
        <dbReference type="SAM" id="MobiDB-lite"/>
    </source>
</evidence>
<evidence type="ECO:0000256" key="1">
    <source>
        <dbReference type="ARBA" id="ARBA00004141"/>
    </source>
</evidence>
<dbReference type="EMBL" id="LSBH01000004">
    <property type="protein sequence ID" value="OAQ79674.1"/>
    <property type="molecule type" value="Genomic_DNA"/>
</dbReference>
<comment type="caution">
    <text evidence="7">The sequence shown here is derived from an EMBL/GenBank/DDBJ whole genome shotgun (WGS) entry which is preliminary data.</text>
</comment>
<sequence>MAHGEPILYSLYIYAPNKVAPVIFAVLYAVSASLFIWQAIHYGSLKLTWLQLVSACLFSLGYALREYGAYNYLYREDSSSPLILFVLSQVFIYVCPPLLELANYHVLGRLFYYVPHQAPIPAGRVLGIFGGLMAAVELLNALGVSLASNPSADSAQQSLGSNLTIAALSIQLAVILIFVCLAGLFHWRCVQAKMSSATIRTILLVLYASMLLILLRCIYRLVEHVGPTNKDLTNIDALRKLSPLFRYEVYFYVFEATFMLINSALWNIWNPGRLLPQDYHIYLGRDGTELVGEKDVDNRPGDRNEHIEDRGGDYTRDANATILNPLMGIFKDNLRSQVNAVCEESGFVDKKDVFFRGALAAQNPTKESWPAISKLTEEDRVVVFRNQSVKFETPKYYSLGSPPNHILRPPAHGTLSTDDAPQDEPMEG</sequence>
<evidence type="ECO:0000313" key="7">
    <source>
        <dbReference type="EMBL" id="OAQ79674.1"/>
    </source>
</evidence>
<keyword evidence="3 6" id="KW-1133">Transmembrane helix</keyword>
<evidence type="ECO:0000313" key="8">
    <source>
        <dbReference type="Proteomes" id="UP000078240"/>
    </source>
</evidence>
<keyword evidence="4 6" id="KW-0472">Membrane</keyword>
<dbReference type="PANTHER" id="PTHR31465">
    <property type="entry name" value="PROTEIN RTA1-RELATED"/>
    <property type="match status" value="1"/>
</dbReference>
<name>A0A179GP61_PURLI</name>
<feature type="transmembrane region" description="Helical" evidence="6">
    <location>
        <begin position="20"/>
        <end position="40"/>
    </location>
</feature>
<feature type="transmembrane region" description="Helical" evidence="6">
    <location>
        <begin position="249"/>
        <end position="269"/>
    </location>
</feature>
<proteinExistence type="predicted"/>
<feature type="transmembrane region" description="Helical" evidence="6">
    <location>
        <begin position="84"/>
        <end position="104"/>
    </location>
</feature>
<dbReference type="Proteomes" id="UP000078240">
    <property type="component" value="Unassembled WGS sequence"/>
</dbReference>
<feature type="region of interest" description="Disordered" evidence="5">
    <location>
        <begin position="401"/>
        <end position="428"/>
    </location>
</feature>
<gene>
    <name evidence="7" type="ORF">VFPBJ_05259</name>
</gene>
<accession>A0A179GP61</accession>
<reference evidence="7 8" key="1">
    <citation type="submission" date="2016-01" db="EMBL/GenBank/DDBJ databases">
        <title>Biosynthesis of antibiotic leucinostatins and their inhibition on Phytophthora in bio-control Purpureocillium lilacinum.</title>
        <authorList>
            <person name="Wang G."/>
            <person name="Liu Z."/>
            <person name="Lin R."/>
            <person name="Li E."/>
            <person name="Mao Z."/>
            <person name="Ling J."/>
            <person name="Yin W."/>
            <person name="Xie B."/>
        </authorList>
    </citation>
    <scope>NUCLEOTIDE SEQUENCE [LARGE SCALE GENOMIC DNA]</scope>
    <source>
        <strain evidence="7">PLBJ-1</strain>
    </source>
</reference>
<feature type="transmembrane region" description="Helical" evidence="6">
    <location>
        <begin position="47"/>
        <end position="64"/>
    </location>
</feature>
<comment type="subcellular location">
    <subcellularLocation>
        <location evidence="1">Membrane</location>
        <topology evidence="1">Multi-pass membrane protein</topology>
    </subcellularLocation>
</comment>
<dbReference type="GO" id="GO:0016020">
    <property type="term" value="C:membrane"/>
    <property type="evidence" value="ECO:0007669"/>
    <property type="project" value="UniProtKB-SubCell"/>
</dbReference>
<feature type="transmembrane region" description="Helical" evidence="6">
    <location>
        <begin position="163"/>
        <end position="185"/>
    </location>
</feature>
<evidence type="ECO:0000256" key="4">
    <source>
        <dbReference type="ARBA" id="ARBA00023136"/>
    </source>
</evidence>
<keyword evidence="2 6" id="KW-0812">Transmembrane</keyword>
<dbReference type="PANTHER" id="PTHR31465:SF34">
    <property type="entry name" value="DOMAIN PROTEIN, PUTATIVE (AFU_ORTHOLOGUE AFUA_3G00480)-RELATED"/>
    <property type="match status" value="1"/>
</dbReference>
<evidence type="ECO:0000256" key="3">
    <source>
        <dbReference type="ARBA" id="ARBA00022989"/>
    </source>
</evidence>